<organism evidence="1 2">
    <name type="scientific">Lojkania enalia</name>
    <dbReference type="NCBI Taxonomy" id="147567"/>
    <lineage>
        <taxon>Eukaryota</taxon>
        <taxon>Fungi</taxon>
        <taxon>Dikarya</taxon>
        <taxon>Ascomycota</taxon>
        <taxon>Pezizomycotina</taxon>
        <taxon>Dothideomycetes</taxon>
        <taxon>Pleosporomycetidae</taxon>
        <taxon>Pleosporales</taxon>
        <taxon>Pleosporales incertae sedis</taxon>
        <taxon>Lojkania</taxon>
    </lineage>
</organism>
<proteinExistence type="predicted"/>
<comment type="caution">
    <text evidence="1">The sequence shown here is derived from an EMBL/GenBank/DDBJ whole genome shotgun (WGS) entry which is preliminary data.</text>
</comment>
<dbReference type="EMBL" id="ML986580">
    <property type="protein sequence ID" value="KAF2269988.1"/>
    <property type="molecule type" value="Genomic_DNA"/>
</dbReference>
<name>A0A9P4NB73_9PLEO</name>
<dbReference type="Proteomes" id="UP000800093">
    <property type="component" value="Unassembled WGS sequence"/>
</dbReference>
<keyword evidence="2" id="KW-1185">Reference proteome</keyword>
<dbReference type="OrthoDB" id="3231004at2759"/>
<sequence>MTNPAAFKLSPCQNPVNLSVEALVKERRAIKKVTKKIDDVIDDYNLDPSKPVSVEIECPEFRATQLLFPKDAPKINGGFELNKAVGILSLFSFVDELVTRNDGRTSMNDVQQAAETKAAEIKNAQALAISFAEPPPGAICTADITNTLDDNEKAFVNSDDNRRLYAAYRFDSPSGHDGGGSFNDAVQLQQAMIPVSWPCLLKFRMISWGGQNILRRVQVDYDQLQLAHGLHGAVADNMTIELSADEKINHIRMTKGE</sequence>
<gene>
    <name evidence="1" type="ORF">CC78DRAFT_574096</name>
</gene>
<evidence type="ECO:0000313" key="1">
    <source>
        <dbReference type="EMBL" id="KAF2269988.1"/>
    </source>
</evidence>
<reference evidence="2" key="1">
    <citation type="journal article" date="2020" name="Stud. Mycol.">
        <title>101 Dothideomycetes genomes: A test case for predicting lifestyles and emergence of pathogens.</title>
        <authorList>
            <person name="Haridas S."/>
            <person name="Albert R."/>
            <person name="Binder M."/>
            <person name="Bloem J."/>
            <person name="LaButti K."/>
            <person name="Salamov A."/>
            <person name="Andreopoulos B."/>
            <person name="Baker S."/>
            <person name="Barry K."/>
            <person name="Bills G."/>
            <person name="Bluhm B."/>
            <person name="Cannon C."/>
            <person name="Castanera R."/>
            <person name="Culley D."/>
            <person name="Daum C."/>
            <person name="Ezra D."/>
            <person name="Gonzalez J."/>
            <person name="Henrissat B."/>
            <person name="Kuo A."/>
            <person name="Liang C."/>
            <person name="Lipzen A."/>
            <person name="Lutzoni F."/>
            <person name="Magnuson J."/>
            <person name="Mondo S."/>
            <person name="Nolan M."/>
            <person name="Ohm R."/>
            <person name="Pangilinan J."/>
            <person name="Park H.-J."/>
            <person name="Ramirez L."/>
            <person name="Alfaro M."/>
            <person name="Sun H."/>
            <person name="Tritt A."/>
            <person name="Yoshinaga Y."/>
            <person name="Zwiers L.-H."/>
            <person name="Turgeon B."/>
            <person name="Goodwin S."/>
            <person name="Spatafora J."/>
            <person name="Crous P."/>
            <person name="Grigoriev I."/>
        </authorList>
    </citation>
    <scope>NUCLEOTIDE SEQUENCE [LARGE SCALE GENOMIC DNA]</scope>
    <source>
        <strain evidence="2">CBS 304.66</strain>
    </source>
</reference>
<accession>A0A9P4NB73</accession>
<dbReference type="AlphaFoldDB" id="A0A9P4NB73"/>
<evidence type="ECO:0000313" key="2">
    <source>
        <dbReference type="Proteomes" id="UP000800093"/>
    </source>
</evidence>
<protein>
    <submittedName>
        <fullName evidence="1">Uncharacterized protein</fullName>
    </submittedName>
</protein>